<gene>
    <name evidence="4" type="ORF">NA57DRAFT_40428</name>
</gene>
<dbReference type="InterPro" id="IPR000246">
    <property type="entry name" value="Peptidase_T2"/>
</dbReference>
<keyword evidence="5" id="KW-1185">Reference proteome</keyword>
<dbReference type="EMBL" id="ML978127">
    <property type="protein sequence ID" value="KAF2098168.1"/>
    <property type="molecule type" value="Genomic_DNA"/>
</dbReference>
<evidence type="ECO:0000256" key="1">
    <source>
        <dbReference type="PIRSR" id="PIRSR600246-1"/>
    </source>
</evidence>
<dbReference type="GO" id="GO:0005737">
    <property type="term" value="C:cytoplasm"/>
    <property type="evidence" value="ECO:0007669"/>
    <property type="project" value="TreeGrafter"/>
</dbReference>
<proteinExistence type="predicted"/>
<evidence type="ECO:0000256" key="2">
    <source>
        <dbReference type="PIRSR" id="PIRSR600246-2"/>
    </source>
</evidence>
<evidence type="ECO:0000313" key="4">
    <source>
        <dbReference type="EMBL" id="KAF2098168.1"/>
    </source>
</evidence>
<sequence>MSSKSTSAYTKPRIIIHGGAGNISHSTLPPDRQIAYKSSMLRIISSARSLLKEGHTALDVATHAVTLFENDPLFNCGRGAVFTRSGTIELEASIMVSRGYRKRGVGCMLLKHIKHPIQLAREMLIRGEEEDGKGGGAYAHSQLSGKELERLAGEWGLELVDPKWFWTRRRWEEHLKGLERENKNLADIEEKTPDITEPHFDGDDPSWDGHEYLPQGTVGAVVLDHYGTLCVATSTGGLTNKLPGRIGDTPTLGAGFWAEEWEDQDIEPANTMQYAPTGTPSEIEMPWAVPSFSQHLESAKQEYTDKIHAVAMSGTGNGDSFLRVAAARTAAAMTRFSQLKLPLATAVTQVAGPCGELQRSAGDRWGRTGEGEGGLIGIELMHGKGRVVWDFNCGGMFRAWLDEEDKAQWLVFRES</sequence>
<dbReference type="InterPro" id="IPR029055">
    <property type="entry name" value="Ntn_hydrolases_N"/>
</dbReference>
<dbReference type="PANTHER" id="PTHR10188:SF43">
    <property type="entry name" value="ASPARAGINASE (EUROFUNG)"/>
    <property type="match status" value="1"/>
</dbReference>
<dbReference type="SUPFAM" id="SSF56235">
    <property type="entry name" value="N-terminal nucleophile aminohydrolases (Ntn hydrolases)"/>
    <property type="match status" value="1"/>
</dbReference>
<dbReference type="CDD" id="cd04701">
    <property type="entry name" value="Asparaginase_2"/>
    <property type="match status" value="1"/>
</dbReference>
<dbReference type="AlphaFoldDB" id="A0A9P4IF38"/>
<evidence type="ECO:0000256" key="3">
    <source>
        <dbReference type="PIRSR" id="PIRSR600246-3"/>
    </source>
</evidence>
<dbReference type="GO" id="GO:0016787">
    <property type="term" value="F:hydrolase activity"/>
    <property type="evidence" value="ECO:0007669"/>
    <property type="project" value="InterPro"/>
</dbReference>
<comment type="caution">
    <text evidence="4">The sequence shown here is derived from an EMBL/GenBank/DDBJ whole genome shotgun (WGS) entry which is preliminary data.</text>
</comment>
<feature type="site" description="Cleavage; by autolysis" evidence="3">
    <location>
        <begin position="216"/>
        <end position="217"/>
    </location>
</feature>
<protein>
    <submittedName>
        <fullName evidence="4">N-terminal nucleophile aminohydrolase</fullName>
    </submittedName>
</protein>
<dbReference type="Gene3D" id="3.60.20.30">
    <property type="entry name" value="(Glycosyl)asparaginase"/>
    <property type="match status" value="1"/>
</dbReference>
<dbReference type="Proteomes" id="UP000799772">
    <property type="component" value="Unassembled WGS sequence"/>
</dbReference>
<name>A0A9P4IF38_9PEZI</name>
<feature type="binding site" evidence="2">
    <location>
        <begin position="315"/>
        <end position="318"/>
    </location>
    <ligand>
        <name>substrate</name>
    </ligand>
</feature>
<dbReference type="OrthoDB" id="2262349at2759"/>
<dbReference type="Pfam" id="PF01112">
    <property type="entry name" value="Asparaginase_2"/>
    <property type="match status" value="1"/>
</dbReference>
<evidence type="ECO:0000313" key="5">
    <source>
        <dbReference type="Proteomes" id="UP000799772"/>
    </source>
</evidence>
<accession>A0A9P4IF38</accession>
<reference evidence="4" key="1">
    <citation type="journal article" date="2020" name="Stud. Mycol.">
        <title>101 Dothideomycetes genomes: a test case for predicting lifestyles and emergence of pathogens.</title>
        <authorList>
            <person name="Haridas S."/>
            <person name="Albert R."/>
            <person name="Binder M."/>
            <person name="Bloem J."/>
            <person name="Labutti K."/>
            <person name="Salamov A."/>
            <person name="Andreopoulos B."/>
            <person name="Baker S."/>
            <person name="Barry K."/>
            <person name="Bills G."/>
            <person name="Bluhm B."/>
            <person name="Cannon C."/>
            <person name="Castanera R."/>
            <person name="Culley D."/>
            <person name="Daum C."/>
            <person name="Ezra D."/>
            <person name="Gonzalez J."/>
            <person name="Henrissat B."/>
            <person name="Kuo A."/>
            <person name="Liang C."/>
            <person name="Lipzen A."/>
            <person name="Lutzoni F."/>
            <person name="Magnuson J."/>
            <person name="Mondo S."/>
            <person name="Nolan M."/>
            <person name="Ohm R."/>
            <person name="Pangilinan J."/>
            <person name="Park H.-J."/>
            <person name="Ramirez L."/>
            <person name="Alfaro M."/>
            <person name="Sun H."/>
            <person name="Tritt A."/>
            <person name="Yoshinaga Y."/>
            <person name="Zwiers L.-H."/>
            <person name="Turgeon B."/>
            <person name="Goodwin S."/>
            <person name="Spatafora J."/>
            <person name="Crous P."/>
            <person name="Grigoriev I."/>
        </authorList>
    </citation>
    <scope>NUCLEOTIDE SEQUENCE</scope>
    <source>
        <strain evidence="4">CBS 133067</strain>
    </source>
</reference>
<dbReference type="PANTHER" id="PTHR10188">
    <property type="entry name" value="L-ASPARAGINASE"/>
    <property type="match status" value="1"/>
</dbReference>
<feature type="active site" description="Nucleophile" evidence="1">
    <location>
        <position position="217"/>
    </location>
</feature>
<organism evidence="4 5">
    <name type="scientific">Rhizodiscina lignyota</name>
    <dbReference type="NCBI Taxonomy" id="1504668"/>
    <lineage>
        <taxon>Eukaryota</taxon>
        <taxon>Fungi</taxon>
        <taxon>Dikarya</taxon>
        <taxon>Ascomycota</taxon>
        <taxon>Pezizomycotina</taxon>
        <taxon>Dothideomycetes</taxon>
        <taxon>Pleosporomycetidae</taxon>
        <taxon>Aulographales</taxon>
        <taxon>Rhizodiscinaceae</taxon>
        <taxon>Rhizodiscina</taxon>
    </lineage>
</organism>
<feature type="binding site" evidence="2">
    <location>
        <begin position="245"/>
        <end position="248"/>
    </location>
    <ligand>
        <name>substrate</name>
    </ligand>
</feature>